<evidence type="ECO:0000259" key="3">
    <source>
        <dbReference type="Pfam" id="PF13649"/>
    </source>
</evidence>
<dbReference type="InterPro" id="IPR041698">
    <property type="entry name" value="Methyltransf_25"/>
</dbReference>
<dbReference type="GO" id="GO:0008168">
    <property type="term" value="F:methyltransferase activity"/>
    <property type="evidence" value="ECO:0007669"/>
    <property type="project" value="UniProtKB-KW"/>
</dbReference>
<keyword evidence="2" id="KW-0808">Transferase</keyword>
<dbReference type="EMBL" id="MGGR01000036">
    <property type="protein sequence ID" value="OGM32038.1"/>
    <property type="molecule type" value="Genomic_DNA"/>
</dbReference>
<evidence type="ECO:0000256" key="2">
    <source>
        <dbReference type="ARBA" id="ARBA00022679"/>
    </source>
</evidence>
<gene>
    <name evidence="4" type="ORF">A3D01_02855</name>
</gene>
<dbReference type="GO" id="GO:0032259">
    <property type="term" value="P:methylation"/>
    <property type="evidence" value="ECO:0007669"/>
    <property type="project" value="UniProtKB-KW"/>
</dbReference>
<dbReference type="Pfam" id="PF13649">
    <property type="entry name" value="Methyltransf_25"/>
    <property type="match status" value="1"/>
</dbReference>
<feature type="domain" description="Methyltransferase" evidence="3">
    <location>
        <begin position="45"/>
        <end position="135"/>
    </location>
</feature>
<evidence type="ECO:0000313" key="5">
    <source>
        <dbReference type="Proteomes" id="UP000177169"/>
    </source>
</evidence>
<dbReference type="PANTHER" id="PTHR43861:SF1">
    <property type="entry name" value="TRANS-ACONITATE 2-METHYLTRANSFERASE"/>
    <property type="match status" value="1"/>
</dbReference>
<sequence length="207" mass="23506">MDKSKLAVSTYNKIAGIYSNKYFDDLSDTFYINKFLSILPPKSEILEVGSGPGQFVKYIAEKGFKATGIDLSEKMIEIARKKVPEAKFKVMDMRDMKFKDASFDGLMAPYSLIHIPSDEIHQTLRGFSRVLKPNGKLLVIAQNGEADKVIGEPLKEGEITFVNFFTKERLSKFLIEAGFRIFYVEEKETYDPGTMSNRVIYTIAQKV</sequence>
<dbReference type="Gene3D" id="3.40.50.150">
    <property type="entry name" value="Vaccinia Virus protein VP39"/>
    <property type="match status" value="1"/>
</dbReference>
<proteinExistence type="predicted"/>
<dbReference type="STRING" id="1802505.A3D01_02855"/>
<organism evidence="4 5">
    <name type="scientific">Candidatus Woesebacteria bacterium RIFCSPHIGHO2_02_FULL_39_13</name>
    <dbReference type="NCBI Taxonomy" id="1802505"/>
    <lineage>
        <taxon>Bacteria</taxon>
        <taxon>Candidatus Woeseibacteriota</taxon>
    </lineage>
</organism>
<comment type="caution">
    <text evidence="4">The sequence shown here is derived from an EMBL/GenBank/DDBJ whole genome shotgun (WGS) entry which is preliminary data.</text>
</comment>
<name>A0A1F7YZ94_9BACT</name>
<dbReference type="InterPro" id="IPR029063">
    <property type="entry name" value="SAM-dependent_MTases_sf"/>
</dbReference>
<dbReference type="Proteomes" id="UP000177169">
    <property type="component" value="Unassembled WGS sequence"/>
</dbReference>
<dbReference type="CDD" id="cd02440">
    <property type="entry name" value="AdoMet_MTases"/>
    <property type="match status" value="1"/>
</dbReference>
<dbReference type="SUPFAM" id="SSF53335">
    <property type="entry name" value="S-adenosyl-L-methionine-dependent methyltransferases"/>
    <property type="match status" value="1"/>
</dbReference>
<dbReference type="PANTHER" id="PTHR43861">
    <property type="entry name" value="TRANS-ACONITATE 2-METHYLTRANSFERASE-RELATED"/>
    <property type="match status" value="1"/>
</dbReference>
<keyword evidence="1" id="KW-0489">Methyltransferase</keyword>
<evidence type="ECO:0000313" key="4">
    <source>
        <dbReference type="EMBL" id="OGM32038.1"/>
    </source>
</evidence>
<dbReference type="AlphaFoldDB" id="A0A1F7YZ94"/>
<reference evidence="4 5" key="1">
    <citation type="journal article" date="2016" name="Nat. Commun.">
        <title>Thousands of microbial genomes shed light on interconnected biogeochemical processes in an aquifer system.</title>
        <authorList>
            <person name="Anantharaman K."/>
            <person name="Brown C.T."/>
            <person name="Hug L.A."/>
            <person name="Sharon I."/>
            <person name="Castelle C.J."/>
            <person name="Probst A.J."/>
            <person name="Thomas B.C."/>
            <person name="Singh A."/>
            <person name="Wilkins M.J."/>
            <person name="Karaoz U."/>
            <person name="Brodie E.L."/>
            <person name="Williams K.H."/>
            <person name="Hubbard S.S."/>
            <person name="Banfield J.F."/>
        </authorList>
    </citation>
    <scope>NUCLEOTIDE SEQUENCE [LARGE SCALE GENOMIC DNA]</scope>
</reference>
<evidence type="ECO:0000256" key="1">
    <source>
        <dbReference type="ARBA" id="ARBA00022603"/>
    </source>
</evidence>
<protein>
    <recommendedName>
        <fullName evidence="3">Methyltransferase domain-containing protein</fullName>
    </recommendedName>
</protein>
<accession>A0A1F7YZ94</accession>